<evidence type="ECO:0000313" key="1">
    <source>
        <dbReference type="EMBL" id="KAJ4400568.1"/>
    </source>
</evidence>
<name>A0A9W8Z991_9PLEO</name>
<accession>A0A9W8Z991</accession>
<evidence type="ECO:0000313" key="2">
    <source>
        <dbReference type="Proteomes" id="UP001140510"/>
    </source>
</evidence>
<proteinExistence type="predicted"/>
<dbReference type="Proteomes" id="UP001140510">
    <property type="component" value="Unassembled WGS sequence"/>
</dbReference>
<gene>
    <name evidence="1" type="ORF">N0V91_008610</name>
</gene>
<dbReference type="EMBL" id="JAPEVA010000087">
    <property type="protein sequence ID" value="KAJ4400568.1"/>
    <property type="molecule type" value="Genomic_DNA"/>
</dbReference>
<reference evidence="1" key="1">
    <citation type="submission" date="2022-10" db="EMBL/GenBank/DDBJ databases">
        <title>Tapping the CABI collections for fungal endophytes: first genome assemblies for Collariella, Neodidymelliopsis, Ascochyta clinopodiicola, Didymella pomorum, Didymosphaeria variabile, Neocosmospora piperis and Neocucurbitaria cava.</title>
        <authorList>
            <person name="Hill R."/>
        </authorList>
    </citation>
    <scope>NUCLEOTIDE SEQUENCE</scope>
    <source>
        <strain evidence="1">IMI 355091</strain>
    </source>
</reference>
<protein>
    <submittedName>
        <fullName evidence="1">Uncharacterized protein</fullName>
    </submittedName>
</protein>
<keyword evidence="2" id="KW-1185">Reference proteome</keyword>
<sequence length="214" mass="24719">MFRQDHNLHRVESAAARQAYPTDDFICVLVEGVRMLKDHLCSKNNKNDNFISWTSSLVFALKHAIHKFAGGKNPSTNDTMIRVCDIHKYPEVRLDREHGRYLSQGILDLINGDAIVTTLEDLVQLGLGNLYPPLTQDAQMSHLYINVQRVREAIMHGQKPVPTDNEWRSAIRIAFSITKDRRFRLIILTLLLSLKPTYRFEPTTLTRFYREELG</sequence>
<organism evidence="1 2">
    <name type="scientific">Didymella pomorum</name>
    <dbReference type="NCBI Taxonomy" id="749634"/>
    <lineage>
        <taxon>Eukaryota</taxon>
        <taxon>Fungi</taxon>
        <taxon>Dikarya</taxon>
        <taxon>Ascomycota</taxon>
        <taxon>Pezizomycotina</taxon>
        <taxon>Dothideomycetes</taxon>
        <taxon>Pleosporomycetidae</taxon>
        <taxon>Pleosporales</taxon>
        <taxon>Pleosporineae</taxon>
        <taxon>Didymellaceae</taxon>
        <taxon>Didymella</taxon>
    </lineage>
</organism>
<dbReference type="OrthoDB" id="4152607at2759"/>
<dbReference type="AlphaFoldDB" id="A0A9W8Z991"/>
<comment type="caution">
    <text evidence="1">The sequence shown here is derived from an EMBL/GenBank/DDBJ whole genome shotgun (WGS) entry which is preliminary data.</text>
</comment>